<proteinExistence type="predicted"/>
<reference evidence="4" key="1">
    <citation type="submission" date="2010-05" db="EMBL/GenBank/DDBJ databases">
        <title>The draft genome of Desulfonatronospira thiodismutans ASO3-1.</title>
        <authorList>
            <consortium name="US DOE Joint Genome Institute (JGI-PGF)"/>
            <person name="Lucas S."/>
            <person name="Copeland A."/>
            <person name="Lapidus A."/>
            <person name="Cheng J.-F."/>
            <person name="Bruce D."/>
            <person name="Goodwin L."/>
            <person name="Pitluck S."/>
            <person name="Chertkov O."/>
            <person name="Brettin T."/>
            <person name="Detter J.C."/>
            <person name="Han C."/>
            <person name="Land M.L."/>
            <person name="Hauser L."/>
            <person name="Kyrpides N."/>
            <person name="Mikhailova N."/>
            <person name="Muyzer G."/>
            <person name="Woyke T."/>
        </authorList>
    </citation>
    <scope>NUCLEOTIDE SEQUENCE [LARGE SCALE GENOMIC DNA]</scope>
    <source>
        <strain evidence="4">ASO3-1</strain>
    </source>
</reference>
<dbReference type="OrthoDB" id="9801783at2"/>
<name>D6SRM5_9BACT</name>
<dbReference type="EMBL" id="ACJN02000003">
    <property type="protein sequence ID" value="EFI33341.1"/>
    <property type="molecule type" value="Genomic_DNA"/>
</dbReference>
<gene>
    <name evidence="4" type="ORF">Dthio_PD0669</name>
</gene>
<evidence type="ECO:0000313" key="5">
    <source>
        <dbReference type="Proteomes" id="UP000005496"/>
    </source>
</evidence>
<dbReference type="eggNOG" id="COG1995">
    <property type="taxonomic scope" value="Bacteria"/>
</dbReference>
<dbReference type="GO" id="GO:0046872">
    <property type="term" value="F:metal ion binding"/>
    <property type="evidence" value="ECO:0007669"/>
    <property type="project" value="UniProtKB-KW"/>
</dbReference>
<dbReference type="SUPFAM" id="SSF53659">
    <property type="entry name" value="Isocitrate/Isopropylmalate dehydrogenase-like"/>
    <property type="match status" value="1"/>
</dbReference>
<organism evidence="4 5">
    <name type="scientific">Desulfonatronospira thiodismutans ASO3-1</name>
    <dbReference type="NCBI Taxonomy" id="555779"/>
    <lineage>
        <taxon>Bacteria</taxon>
        <taxon>Pseudomonadati</taxon>
        <taxon>Thermodesulfobacteriota</taxon>
        <taxon>Desulfovibrionia</taxon>
        <taxon>Desulfovibrionales</taxon>
        <taxon>Desulfonatronovibrionaceae</taxon>
        <taxon>Desulfonatronospira</taxon>
    </lineage>
</organism>
<keyword evidence="5" id="KW-1185">Reference proteome</keyword>
<dbReference type="InterPro" id="IPR005255">
    <property type="entry name" value="PdxA_fam"/>
</dbReference>
<evidence type="ECO:0000256" key="2">
    <source>
        <dbReference type="ARBA" id="ARBA00023002"/>
    </source>
</evidence>
<keyword evidence="3" id="KW-0520">NAD</keyword>
<sequence>MSLVLYTPGDPNGLGPELLMLADLDRFVRDHALLVIGPEKALEHHCRQMDAQKFWKRIDSLDRDRLDKPGIYLFEPEGLKDFEPAPGKEDVQGGFAAGVSLSTACEFLKYNQNVVLTTGPLNKNLLQEAGFDFPGHTEFLAHQFGMAQDQVCMHLCGDRLRVSLVTTHPPLHLVPELVTQKKILRCLRLTHAFMVRLGEGHKPLAVCGLNPHAGEGGKTGTEETETVIPAIEQARSEKINVQGPFPADTVFYRAWNNEFSAVLAMYHDQGLAPLKLVEFGRCANVTLGLPVVRTSVDHGTGFELVGTGRASPRSLEKALDLALRLAPEDGM</sequence>
<dbReference type="RefSeq" id="WP_008870699.1">
    <property type="nucleotide sequence ID" value="NZ_ACJN02000003.1"/>
</dbReference>
<accession>D6SRM5</accession>
<dbReference type="Gene3D" id="3.40.718.10">
    <property type="entry name" value="Isopropylmalate Dehydrogenase"/>
    <property type="match status" value="1"/>
</dbReference>
<keyword evidence="2 4" id="KW-0560">Oxidoreductase</keyword>
<dbReference type="PANTHER" id="PTHR30004:SF6">
    <property type="entry name" value="D-THREONATE 4-PHOSPHATE DEHYDROGENASE"/>
    <property type="match status" value="1"/>
</dbReference>
<evidence type="ECO:0000313" key="4">
    <source>
        <dbReference type="EMBL" id="EFI33341.1"/>
    </source>
</evidence>
<dbReference type="EC" id="1.1.1.262" evidence="4"/>
<dbReference type="GO" id="GO:0051287">
    <property type="term" value="F:NAD binding"/>
    <property type="evidence" value="ECO:0007669"/>
    <property type="project" value="InterPro"/>
</dbReference>
<dbReference type="PANTHER" id="PTHR30004">
    <property type="entry name" value="4-HYDROXYTHREONINE-4-PHOSPHATE DEHYDROGENASE"/>
    <property type="match status" value="1"/>
</dbReference>
<protein>
    <submittedName>
        <fullName evidence="4">4-hydroxythreonine-4-phosphate dehydrogenase</fullName>
        <ecNumber evidence="4">1.1.1.262</ecNumber>
    </submittedName>
</protein>
<evidence type="ECO:0000256" key="3">
    <source>
        <dbReference type="ARBA" id="ARBA00023027"/>
    </source>
</evidence>
<dbReference type="Proteomes" id="UP000005496">
    <property type="component" value="Unassembled WGS sequence"/>
</dbReference>
<comment type="caution">
    <text evidence="4">The sequence shown here is derived from an EMBL/GenBank/DDBJ whole genome shotgun (WGS) entry which is preliminary data.</text>
</comment>
<dbReference type="GO" id="GO:0050570">
    <property type="term" value="F:4-hydroxythreonine-4-phosphate dehydrogenase activity"/>
    <property type="evidence" value="ECO:0007669"/>
    <property type="project" value="UniProtKB-EC"/>
</dbReference>
<dbReference type="Pfam" id="PF04166">
    <property type="entry name" value="PdxA"/>
    <property type="match status" value="1"/>
</dbReference>
<dbReference type="AlphaFoldDB" id="D6SRM5"/>
<evidence type="ECO:0000256" key="1">
    <source>
        <dbReference type="ARBA" id="ARBA00022723"/>
    </source>
</evidence>
<dbReference type="NCBIfam" id="TIGR00557">
    <property type="entry name" value="pdxA"/>
    <property type="match status" value="1"/>
</dbReference>
<keyword evidence="1" id="KW-0479">Metal-binding</keyword>